<reference evidence="1 2" key="1">
    <citation type="submission" date="2021-06" db="EMBL/GenBank/DDBJ databases">
        <title>Caerostris extrusa draft genome.</title>
        <authorList>
            <person name="Kono N."/>
            <person name="Arakawa K."/>
        </authorList>
    </citation>
    <scope>NUCLEOTIDE SEQUENCE [LARGE SCALE GENOMIC DNA]</scope>
</reference>
<name>A0AAV4MUX8_CAEEX</name>
<dbReference type="AlphaFoldDB" id="A0AAV4MUX8"/>
<keyword evidence="2" id="KW-1185">Reference proteome</keyword>
<accession>A0AAV4MUX8</accession>
<organism evidence="1 2">
    <name type="scientific">Caerostris extrusa</name>
    <name type="common">Bark spider</name>
    <name type="synonym">Caerostris bankana</name>
    <dbReference type="NCBI Taxonomy" id="172846"/>
    <lineage>
        <taxon>Eukaryota</taxon>
        <taxon>Metazoa</taxon>
        <taxon>Ecdysozoa</taxon>
        <taxon>Arthropoda</taxon>
        <taxon>Chelicerata</taxon>
        <taxon>Arachnida</taxon>
        <taxon>Araneae</taxon>
        <taxon>Araneomorphae</taxon>
        <taxon>Entelegynae</taxon>
        <taxon>Araneoidea</taxon>
        <taxon>Araneidae</taxon>
        <taxon>Caerostris</taxon>
    </lineage>
</organism>
<evidence type="ECO:0000313" key="1">
    <source>
        <dbReference type="EMBL" id="GIX75620.1"/>
    </source>
</evidence>
<dbReference type="Proteomes" id="UP001054945">
    <property type="component" value="Unassembled WGS sequence"/>
</dbReference>
<proteinExistence type="predicted"/>
<dbReference type="EMBL" id="BPLR01002604">
    <property type="protein sequence ID" value="GIX75620.1"/>
    <property type="molecule type" value="Genomic_DNA"/>
</dbReference>
<evidence type="ECO:0000313" key="2">
    <source>
        <dbReference type="Proteomes" id="UP001054945"/>
    </source>
</evidence>
<comment type="caution">
    <text evidence="1">The sequence shown here is derived from an EMBL/GenBank/DDBJ whole genome shotgun (WGS) entry which is preliminary data.</text>
</comment>
<gene>
    <name evidence="1" type="ORF">CEXT_47221</name>
</gene>
<sequence length="101" mass="11261">MEAATVIKTQMSNVRPTLHKRMSYKRNNGKNQHASIVLNNDTSPHGEAASSFPNSLTNLLLELSFPSKRTFNFKTIDENISFADALKNQQRSVPNNPTSSI</sequence>
<protein>
    <submittedName>
        <fullName evidence="1">Uncharacterized protein</fullName>
    </submittedName>
</protein>